<dbReference type="OrthoDB" id="1652165at2"/>
<organism evidence="1 2">
    <name type="scientific">Flavobacterium haoranii</name>
    <dbReference type="NCBI Taxonomy" id="683124"/>
    <lineage>
        <taxon>Bacteria</taxon>
        <taxon>Pseudomonadati</taxon>
        <taxon>Bacteroidota</taxon>
        <taxon>Flavobacteriia</taxon>
        <taxon>Flavobacteriales</taxon>
        <taxon>Flavobacteriaceae</taxon>
        <taxon>Flavobacterium</taxon>
    </lineage>
</organism>
<name>A0A1M6DKW1_9FLAO</name>
<dbReference type="NCBIfam" id="NF033708">
    <property type="entry name" value="T9SS_Cterm_ChiA"/>
    <property type="match status" value="1"/>
</dbReference>
<keyword evidence="2" id="KW-1185">Reference proteome</keyword>
<protein>
    <recommendedName>
        <fullName evidence="3">Por secretion system C-terminal sorting domain-containing protein</fullName>
    </recommendedName>
</protein>
<sequence length="196" mass="21750">MEGATNAVDNAIDGKILDDTKPMIYSVLNNEAYVIQGRALPFNDTDVVALGFKALEKGTYVINLDNVDGVFSAQDIFIKDKFIGTTHNLKESGYSFISEAGDFKNRFELVYKKASTEIVSNENEVLVFKNNGQIVINSTSEKIANIQVFDIQGKILFQENLKANEYRVKGLTVSNQALIVKIQLSNGEKVAKKIIF</sequence>
<dbReference type="RefSeq" id="WP_072781715.1">
    <property type="nucleotide sequence ID" value="NZ_CP045292.1"/>
</dbReference>
<evidence type="ECO:0008006" key="3">
    <source>
        <dbReference type="Google" id="ProtNLM"/>
    </source>
</evidence>
<proteinExistence type="predicted"/>
<dbReference type="STRING" id="683124.SAMN05444337_0676"/>
<dbReference type="EMBL" id="FQZH01000001">
    <property type="protein sequence ID" value="SHI73855.1"/>
    <property type="molecule type" value="Genomic_DNA"/>
</dbReference>
<accession>A0A1M6DKW1</accession>
<evidence type="ECO:0000313" key="2">
    <source>
        <dbReference type="Proteomes" id="UP000184232"/>
    </source>
</evidence>
<dbReference type="AlphaFoldDB" id="A0A1M6DKW1"/>
<evidence type="ECO:0000313" key="1">
    <source>
        <dbReference type="EMBL" id="SHI73855.1"/>
    </source>
</evidence>
<reference evidence="1 2" key="1">
    <citation type="submission" date="2016-11" db="EMBL/GenBank/DDBJ databases">
        <authorList>
            <person name="Jaros S."/>
            <person name="Januszkiewicz K."/>
            <person name="Wedrychowicz H."/>
        </authorList>
    </citation>
    <scope>NUCLEOTIDE SEQUENCE [LARGE SCALE GENOMIC DNA]</scope>
    <source>
        <strain evidence="1 2">DSM 22807</strain>
    </source>
</reference>
<dbReference type="Proteomes" id="UP000184232">
    <property type="component" value="Unassembled WGS sequence"/>
</dbReference>
<gene>
    <name evidence="1" type="ORF">SAMN05444337_0676</name>
</gene>